<dbReference type="AlphaFoldDB" id="A0A2S0RJR7"/>
<proteinExistence type="predicted"/>
<organism evidence="1 2">
    <name type="scientific">Flavobacterium magnum</name>
    <dbReference type="NCBI Taxonomy" id="2162713"/>
    <lineage>
        <taxon>Bacteria</taxon>
        <taxon>Pseudomonadati</taxon>
        <taxon>Bacteroidota</taxon>
        <taxon>Flavobacteriia</taxon>
        <taxon>Flavobacteriales</taxon>
        <taxon>Flavobacteriaceae</taxon>
        <taxon>Flavobacterium</taxon>
    </lineage>
</organism>
<dbReference type="EMBL" id="CP028811">
    <property type="protein sequence ID" value="AWA30962.1"/>
    <property type="molecule type" value="Genomic_DNA"/>
</dbReference>
<sequence length="126" mass="14522">MNASTLNKFLKDKSKVSLLKAEIDAEVSEYKKLMEKIGSSISIYFHEDESTFLNTYGLLNLINQTINGYLKDPELNYICDCLTLAENVEFENEKIKEIVFEIADQEIWGNYKSVDELKAITKILQK</sequence>
<dbReference type="Proteomes" id="UP000244193">
    <property type="component" value="Chromosome"/>
</dbReference>
<dbReference type="OrthoDB" id="1362348at2"/>
<accession>A0A2S0RJR7</accession>
<evidence type="ECO:0000313" key="2">
    <source>
        <dbReference type="Proteomes" id="UP000244193"/>
    </source>
</evidence>
<evidence type="ECO:0000313" key="1">
    <source>
        <dbReference type="EMBL" id="AWA30962.1"/>
    </source>
</evidence>
<protein>
    <submittedName>
        <fullName evidence="1">Uncharacterized protein</fullName>
    </submittedName>
</protein>
<dbReference type="KEGG" id="fmg:HYN48_13230"/>
<name>A0A2S0RJR7_9FLAO</name>
<dbReference type="RefSeq" id="WP_108372466.1">
    <property type="nucleotide sequence ID" value="NZ_CP028811.1"/>
</dbReference>
<keyword evidence="2" id="KW-1185">Reference proteome</keyword>
<reference evidence="1 2" key="1">
    <citation type="submission" date="2018-04" db="EMBL/GenBank/DDBJ databases">
        <title>Genome sequencing of Flavobacterium sp. HYN0048.</title>
        <authorList>
            <person name="Yi H."/>
            <person name="Baek C."/>
        </authorList>
    </citation>
    <scope>NUCLEOTIDE SEQUENCE [LARGE SCALE GENOMIC DNA]</scope>
    <source>
        <strain evidence="1 2">HYN0048</strain>
    </source>
</reference>
<gene>
    <name evidence="1" type="ORF">HYN48_13230</name>
</gene>